<dbReference type="PROSITE" id="PS51259">
    <property type="entry name" value="MHD2"/>
    <property type="match status" value="1"/>
</dbReference>
<comment type="similarity">
    <text evidence="3">Belongs to the unc-13 family.</text>
</comment>
<evidence type="ECO:0000256" key="1">
    <source>
        <dbReference type="ARBA" id="ARBA00004496"/>
    </source>
</evidence>
<comment type="subcellular location">
    <subcellularLocation>
        <location evidence="1">Cytoplasm</location>
    </subcellularLocation>
    <subcellularLocation>
        <location evidence="2">Late endosome</location>
    </subcellularLocation>
</comment>
<dbReference type="AlphaFoldDB" id="A0AAW1UKS7"/>
<dbReference type="InterPro" id="IPR052095">
    <property type="entry name" value="UNC-13_domain"/>
</dbReference>
<protein>
    <recommendedName>
        <fullName evidence="12">Protein unc-13 homolog 4B</fullName>
    </recommendedName>
</protein>
<keyword evidence="11" id="KW-1185">Reference proteome</keyword>
<evidence type="ECO:0000313" key="10">
    <source>
        <dbReference type="EMBL" id="KAK9880351.1"/>
    </source>
</evidence>
<evidence type="ECO:0000256" key="2">
    <source>
        <dbReference type="ARBA" id="ARBA00004603"/>
    </source>
</evidence>
<feature type="domain" description="C2" evidence="7">
    <location>
        <begin position="163"/>
        <end position="287"/>
    </location>
</feature>
<dbReference type="GO" id="GO:0005770">
    <property type="term" value="C:late endosome"/>
    <property type="evidence" value="ECO:0007669"/>
    <property type="project" value="UniProtKB-SubCell"/>
</dbReference>
<gene>
    <name evidence="10" type="ORF">WA026_010235</name>
</gene>
<dbReference type="InterPro" id="IPR014770">
    <property type="entry name" value="Munc13_1"/>
</dbReference>
<dbReference type="CDD" id="cd04009">
    <property type="entry name" value="C2B_Munc13-like"/>
    <property type="match status" value="1"/>
</dbReference>
<dbReference type="InterPro" id="IPR014772">
    <property type="entry name" value="Munc13_dom-2"/>
</dbReference>
<feature type="domain" description="C2" evidence="7">
    <location>
        <begin position="985"/>
        <end position="1115"/>
    </location>
</feature>
<comment type="caution">
    <text evidence="10">The sequence shown here is derived from an EMBL/GenBank/DDBJ whole genome shotgun (WGS) entry which is preliminary data.</text>
</comment>
<evidence type="ECO:0008006" key="12">
    <source>
        <dbReference type="Google" id="ProtNLM"/>
    </source>
</evidence>
<dbReference type="SUPFAM" id="SSF49562">
    <property type="entry name" value="C2 domain (Calcium/lipid-binding domain, CaLB)"/>
    <property type="match status" value="2"/>
</dbReference>
<dbReference type="PROSITE" id="PS51258">
    <property type="entry name" value="MHD1"/>
    <property type="match status" value="1"/>
</dbReference>
<dbReference type="PROSITE" id="PS50004">
    <property type="entry name" value="C2"/>
    <property type="match status" value="2"/>
</dbReference>
<dbReference type="InterPro" id="IPR000008">
    <property type="entry name" value="C2_dom"/>
</dbReference>
<evidence type="ECO:0000313" key="11">
    <source>
        <dbReference type="Proteomes" id="UP001431783"/>
    </source>
</evidence>
<dbReference type="Gene3D" id="2.60.40.150">
    <property type="entry name" value="C2 domain"/>
    <property type="match status" value="2"/>
</dbReference>
<evidence type="ECO:0000256" key="5">
    <source>
        <dbReference type="ARBA" id="ARBA00022490"/>
    </source>
</evidence>
<keyword evidence="5" id="KW-0963">Cytoplasm</keyword>
<evidence type="ECO:0000259" key="9">
    <source>
        <dbReference type="PROSITE" id="PS51259"/>
    </source>
</evidence>
<evidence type="ECO:0000256" key="3">
    <source>
        <dbReference type="ARBA" id="ARBA00005823"/>
    </source>
</evidence>
<accession>A0AAW1UKS7</accession>
<dbReference type="PANTHER" id="PTHR45999">
    <property type="entry name" value="UNC-13-4A, ISOFORM B"/>
    <property type="match status" value="1"/>
</dbReference>
<dbReference type="Gene3D" id="1.10.357.50">
    <property type="match status" value="1"/>
</dbReference>
<dbReference type="PANTHER" id="PTHR45999:SF2">
    <property type="entry name" value="PROTEIN UNC-13 HOMOLOG 4B"/>
    <property type="match status" value="1"/>
</dbReference>
<evidence type="ECO:0000256" key="6">
    <source>
        <dbReference type="ARBA" id="ARBA00022753"/>
    </source>
</evidence>
<name>A0AAW1UKS7_9CUCU</name>
<evidence type="ECO:0000259" key="7">
    <source>
        <dbReference type="PROSITE" id="PS50004"/>
    </source>
</evidence>
<dbReference type="Pfam" id="PF00168">
    <property type="entry name" value="C2"/>
    <property type="match status" value="2"/>
</dbReference>
<reference evidence="10 11" key="1">
    <citation type="submission" date="2023-03" db="EMBL/GenBank/DDBJ databases">
        <title>Genome insight into feeding habits of ladybird beetles.</title>
        <authorList>
            <person name="Li H.-S."/>
            <person name="Huang Y.-H."/>
            <person name="Pang H."/>
        </authorList>
    </citation>
    <scope>NUCLEOTIDE SEQUENCE [LARGE SCALE GENOMIC DNA]</scope>
    <source>
        <strain evidence="10">SYSU_2023b</strain>
        <tissue evidence="10">Whole body</tissue>
    </source>
</reference>
<organism evidence="10 11">
    <name type="scientific">Henosepilachna vigintioctopunctata</name>
    <dbReference type="NCBI Taxonomy" id="420089"/>
    <lineage>
        <taxon>Eukaryota</taxon>
        <taxon>Metazoa</taxon>
        <taxon>Ecdysozoa</taxon>
        <taxon>Arthropoda</taxon>
        <taxon>Hexapoda</taxon>
        <taxon>Insecta</taxon>
        <taxon>Pterygota</taxon>
        <taxon>Neoptera</taxon>
        <taxon>Endopterygota</taxon>
        <taxon>Coleoptera</taxon>
        <taxon>Polyphaga</taxon>
        <taxon>Cucujiformia</taxon>
        <taxon>Coccinelloidea</taxon>
        <taxon>Coccinellidae</taxon>
        <taxon>Epilachninae</taxon>
        <taxon>Epilachnini</taxon>
        <taxon>Henosepilachna</taxon>
    </lineage>
</organism>
<dbReference type="Proteomes" id="UP001431783">
    <property type="component" value="Unassembled WGS sequence"/>
</dbReference>
<feature type="domain" description="MHD2" evidence="9">
    <location>
        <begin position="871"/>
        <end position="983"/>
    </location>
</feature>
<proteinExistence type="inferred from homology"/>
<dbReference type="GO" id="GO:0006887">
    <property type="term" value="P:exocytosis"/>
    <property type="evidence" value="ECO:0007669"/>
    <property type="project" value="UniProtKB-KW"/>
</dbReference>
<sequence>MEMDREEMMWKQIYNQVMESKKKDEEKKTAHEVRIQEVDGGFFEKFGSLFREQAELAISQEIEEKEGVVAAAAVATDLEGNESDYAVQPDNEADTDSIAALSDAESNEKQSKTELISTALNIDELYSEILYEILHNVGCDLSCEIGQNALFSYIQDAFHVSNEYHQTQLAAAEKKEAPKILLNVEVIEAKDLAPKDSNGLSDPFVTLYLTSDSSHRYNTSVKEGTLTPLWEEHFALPLPENTSDDFLCLEAWDFDPAETVKEKFGKIFDVKGVKGVRKLMKEIAVTAAHGQHENELIGTARVPLNTIPAAGMVMWYSLDKKNKDSRQGIIKVRLSFSSKKNTLVAEQEHRHLLRVLLLDELEKSKVAPHWWCGSFSKQGEAIITQHIIQSGLTPLEATVCQWAVYTKIHQKHALSFVLFSNLLDQLIKPLQSNSISAEDTRLFWESTKNLLPYCISVIRKLKKKQADKILVRTVNEVLTIFDKILMLDPPSDMDLFPATLYPWLPPHEENSNYSVKNALMDAVSVSASNWFDYIVDNNKGSDSSEISTLQFITKIINLVRCDVQKAIEFFDRTFQEKIGIAYAKELYKFYQQKICEIAEEEVTNVCKTLKKFNFTGNTLDRESHEEPLNEGTKLFELYLGIQRFVLLGKGISPVDCDNFNINNFYKWFHGGVAQWLEIAVFKALQRIEKAVELDKLVPVDATVKYSSSAVDTLTIFYQVKVFWQQLNWPDVEGCYTFIAKMIDDICRCGVFYAQKMSKRVEGMGEIQNPYETRFEVTNEWCLAINNIEYVSQALRPFTTELGMNEVVKKMADIKSPIEADRCQQTLENVIENAIDTVKNEIIELLETVISKMAPAMKRLLVEGAELFNQDSNSIDRLMMYVDNNLSTLNRELNEENFDRTINMVWEQLSKILLDIIETNLEKRRPPSFFANLHKTLNLMLGSFKSSDDTSCEGLEKTERLLRIHGLETNDLIHQVHLDLCEEYKSLEESPFGKLTVRSKFEGNSLHIEILNAKILVAMDSNGLCDAFVRVHLMPEDKFRNHEPPKTKTHNKTLLPLFDEKFEVKLTDEQRLAKDGLLMFSVKDKDLLGYNNKHVGEAFISFKDIIDTDAPISTLPQVHLELARPTNTAALSIKAMEHRQGEKLAKEFMKKFKQRMGSHQPKASE</sequence>
<feature type="domain" description="MHD1" evidence="8">
    <location>
        <begin position="635"/>
        <end position="756"/>
    </location>
</feature>
<evidence type="ECO:0000259" key="8">
    <source>
        <dbReference type="PROSITE" id="PS51258"/>
    </source>
</evidence>
<keyword evidence="6" id="KW-0967">Endosome</keyword>
<dbReference type="SMART" id="SM00239">
    <property type="entry name" value="C2"/>
    <property type="match status" value="2"/>
</dbReference>
<keyword evidence="4" id="KW-0268">Exocytosis</keyword>
<dbReference type="InterPro" id="IPR035892">
    <property type="entry name" value="C2_domain_sf"/>
</dbReference>
<dbReference type="GO" id="GO:0099503">
    <property type="term" value="C:secretory vesicle"/>
    <property type="evidence" value="ECO:0007669"/>
    <property type="project" value="TreeGrafter"/>
</dbReference>
<evidence type="ECO:0000256" key="4">
    <source>
        <dbReference type="ARBA" id="ARBA00022483"/>
    </source>
</evidence>
<dbReference type="EMBL" id="JARQZJ010000064">
    <property type="protein sequence ID" value="KAK9880351.1"/>
    <property type="molecule type" value="Genomic_DNA"/>
</dbReference>